<dbReference type="GO" id="GO:0009532">
    <property type="term" value="C:plastid stroma"/>
    <property type="evidence" value="ECO:0007669"/>
    <property type="project" value="UniProtKB-ARBA"/>
</dbReference>
<evidence type="ECO:0000256" key="6">
    <source>
        <dbReference type="ARBA" id="ARBA00034021"/>
    </source>
</evidence>
<protein>
    <recommendedName>
        <fullName evidence="8">ATP-dependent Clp protease proteolytic subunit</fullName>
    </recommendedName>
</protein>
<dbReference type="PANTHER" id="PTHR10381">
    <property type="entry name" value="ATP-DEPENDENT CLP PROTEASE PROTEOLYTIC SUBUNIT"/>
    <property type="match status" value="1"/>
</dbReference>
<evidence type="ECO:0000256" key="4">
    <source>
        <dbReference type="ARBA" id="ARBA00022801"/>
    </source>
</evidence>
<dbReference type="GO" id="GO:0051117">
    <property type="term" value="F:ATPase binding"/>
    <property type="evidence" value="ECO:0007669"/>
    <property type="project" value="TreeGrafter"/>
</dbReference>
<sequence length="196" mass="21794">MIILMPPIPPFISVPKIPFRLPGELYRIRVLFLFQEIDDEVARRISSLIVYLTIEDNTKDLYLFVHSPGGFILSGIGIYDTVRNAVPHVNTIGLGSIASMGSLILAGGTSTKRFAFPHARVMIHQPASSYLDGKTGFVHVETELLMFLRDRVIDAYVESTGNLREVISIDLDRDDFMSATEAQAHGIVDFVVVESE</sequence>
<dbReference type="Gene3D" id="3.90.226.10">
    <property type="entry name" value="2-enoyl-CoA Hydratase, Chain A, domain 1"/>
    <property type="match status" value="1"/>
</dbReference>
<geneLocation type="plastid" evidence="9"/>
<evidence type="ECO:0000256" key="3">
    <source>
        <dbReference type="ARBA" id="ARBA00022670"/>
    </source>
</evidence>
<dbReference type="PROSITE" id="PS00382">
    <property type="entry name" value="CLP_PROTEASE_HIS"/>
    <property type="match status" value="1"/>
</dbReference>
<dbReference type="InterPro" id="IPR001907">
    <property type="entry name" value="ClpP"/>
</dbReference>
<dbReference type="PRINTS" id="PR00127">
    <property type="entry name" value="CLPPROTEASEP"/>
</dbReference>
<dbReference type="GO" id="GO:0009368">
    <property type="term" value="C:endopeptidase Clp complex"/>
    <property type="evidence" value="ECO:0007669"/>
    <property type="project" value="TreeGrafter"/>
</dbReference>
<dbReference type="InterPro" id="IPR033135">
    <property type="entry name" value="ClpP_His_AS"/>
</dbReference>
<organism evidence="9">
    <name type="scientific">Dioncophyllum thollonii</name>
    <dbReference type="NCBI Taxonomy" id="122299"/>
    <lineage>
        <taxon>Eukaryota</taxon>
        <taxon>Viridiplantae</taxon>
        <taxon>Streptophyta</taxon>
        <taxon>Embryophyta</taxon>
        <taxon>Tracheophyta</taxon>
        <taxon>Spermatophyta</taxon>
        <taxon>Magnoliopsida</taxon>
        <taxon>eudicotyledons</taxon>
        <taxon>Gunneridae</taxon>
        <taxon>Pentapetalae</taxon>
        <taxon>Caryophyllales</taxon>
        <taxon>Dioncophyllaceae</taxon>
        <taxon>Dioncophyllum</taxon>
    </lineage>
</organism>
<keyword evidence="2 9" id="KW-0934">Plastid</keyword>
<dbReference type="GO" id="GO:0004176">
    <property type="term" value="F:ATP-dependent peptidase activity"/>
    <property type="evidence" value="ECO:0007669"/>
    <property type="project" value="InterPro"/>
</dbReference>
<proteinExistence type="inferred from homology"/>
<dbReference type="GeneID" id="39415026"/>
<keyword evidence="4" id="KW-0378">Hydrolase</keyword>
<dbReference type="Pfam" id="PF00574">
    <property type="entry name" value="CLP_protease"/>
    <property type="match status" value="1"/>
</dbReference>
<feature type="active site" evidence="7">
    <location>
        <position position="124"/>
    </location>
</feature>
<dbReference type="GO" id="GO:0004252">
    <property type="term" value="F:serine-type endopeptidase activity"/>
    <property type="evidence" value="ECO:0007669"/>
    <property type="project" value="UniProtKB-EC"/>
</dbReference>
<dbReference type="GO" id="GO:0006515">
    <property type="term" value="P:protein quality control for misfolded or incompletely synthesized proteins"/>
    <property type="evidence" value="ECO:0007669"/>
    <property type="project" value="TreeGrafter"/>
</dbReference>
<dbReference type="InterPro" id="IPR029045">
    <property type="entry name" value="ClpP/crotonase-like_dom_sf"/>
</dbReference>
<evidence type="ECO:0000256" key="5">
    <source>
        <dbReference type="ARBA" id="ARBA00022825"/>
    </source>
</evidence>
<dbReference type="AlphaFoldDB" id="A0A411JQR9"/>
<keyword evidence="3 9" id="KW-0645">Protease</keyword>
<evidence type="ECO:0000313" key="9">
    <source>
        <dbReference type="EMBL" id="QBC67441.1"/>
    </source>
</evidence>
<comment type="catalytic activity">
    <reaction evidence="6 7">
        <text>Hydrolysis of proteins to small peptides in the presence of ATP and magnesium. alpha-casein is the usual test substrate. In the absence of ATP, only oligopeptides shorter than five residues are hydrolyzed (such as succinyl-Leu-Tyr-|-NHMec, and Leu-Tyr-Leu-|-Tyr-Trp, in which cleavage of the -Tyr-|-Leu- and -Tyr-|-Trp bonds also occurs).</text>
        <dbReference type="EC" id="3.4.21.92"/>
    </reaction>
</comment>
<dbReference type="SUPFAM" id="SSF52096">
    <property type="entry name" value="ClpP/crotonase"/>
    <property type="match status" value="1"/>
</dbReference>
<name>A0A411JQR9_9CARY</name>
<accession>A0A411JQR9</accession>
<dbReference type="CDD" id="cd07017">
    <property type="entry name" value="S14_ClpP_2"/>
    <property type="match status" value="1"/>
</dbReference>
<keyword evidence="5" id="KW-0720">Serine protease</keyword>
<comment type="similarity">
    <text evidence="1 8">Belongs to the peptidase S14 family.</text>
</comment>
<dbReference type="RefSeq" id="YP_009570554.1">
    <property type="nucleotide sequence ID" value="NC_041276.1"/>
</dbReference>
<gene>
    <name evidence="9" type="primary">clpP</name>
</gene>
<evidence type="ECO:0000256" key="7">
    <source>
        <dbReference type="PROSITE-ProRule" id="PRU10086"/>
    </source>
</evidence>
<evidence type="ECO:0000256" key="8">
    <source>
        <dbReference type="RuleBase" id="RU003567"/>
    </source>
</evidence>
<evidence type="ECO:0000256" key="1">
    <source>
        <dbReference type="ARBA" id="ARBA00007039"/>
    </source>
</evidence>
<evidence type="ECO:0000256" key="2">
    <source>
        <dbReference type="ARBA" id="ARBA00022640"/>
    </source>
</evidence>
<dbReference type="InterPro" id="IPR023562">
    <property type="entry name" value="ClpP/TepA"/>
</dbReference>
<dbReference type="EMBL" id="MK397866">
    <property type="protein sequence ID" value="QBC67441.1"/>
    <property type="molecule type" value="Genomic_DNA"/>
</dbReference>
<reference evidence="9" key="1">
    <citation type="journal article" date="2019" name="Mol. Phylogenet. Evol.">
        <title>Plastid phylogenomic insights into the evolution of Caryophyllales.</title>
        <authorList>
            <person name="Yao G."/>
            <person name="Jin J.J."/>
            <person name="Li H.T."/>
            <person name="Yang J.B."/>
            <person name="Shiva Mandala V."/>
            <person name="Croley M."/>
            <person name="Mostow R."/>
            <person name="Douglas N.A."/>
            <person name="Chase M.W."/>
            <person name="Christenhusz M.J."/>
            <person name="Soltis D.E."/>
            <person name="Soltis P.S."/>
            <person name="Smith S.A."/>
            <person name="Brockington S.F."/>
            <person name="Moore M.J."/>
            <person name="Yi T.S."/>
            <person name="Li D.Z."/>
        </authorList>
    </citation>
    <scope>NUCLEOTIDE SEQUENCE</scope>
</reference>
<dbReference type="PANTHER" id="PTHR10381:SF15">
    <property type="entry name" value="CHLOROPLASTIC ATP-DEPENDENT CLP PROTEASE PROTEOLYTIC SUBUNIT 1"/>
    <property type="match status" value="1"/>
</dbReference>